<dbReference type="Proteomes" id="UP000002805">
    <property type="component" value="Chromosome"/>
</dbReference>
<feature type="compositionally biased region" description="Basic and acidic residues" evidence="1">
    <location>
        <begin position="19"/>
        <end position="35"/>
    </location>
</feature>
<evidence type="ECO:0000313" key="2">
    <source>
        <dbReference type="EMBL" id="EFH31965.1"/>
    </source>
</evidence>
<feature type="compositionally biased region" description="Basic residues" evidence="1">
    <location>
        <begin position="8"/>
        <end position="18"/>
    </location>
</feature>
<gene>
    <name evidence="2" type="ORF">SSDG_07224</name>
</gene>
<dbReference type="HOGENOM" id="CLU_2829486_0_0_11"/>
<dbReference type="EMBL" id="CM000950">
    <property type="protein sequence ID" value="EFH31965.1"/>
    <property type="molecule type" value="Genomic_DNA"/>
</dbReference>
<accession>D6X9W5</accession>
<organism evidence="2 3">
    <name type="scientific">Streptomyces pristinaespiralis (strain ATCC 25486 / DSM 40338 / CBS 914.69 / JCM 4507 / KCC S-0507 / NBRC 13074 / NRRL 2958 / 5647)</name>
    <dbReference type="NCBI Taxonomy" id="457429"/>
    <lineage>
        <taxon>Bacteria</taxon>
        <taxon>Bacillati</taxon>
        <taxon>Actinomycetota</taxon>
        <taxon>Actinomycetes</taxon>
        <taxon>Kitasatosporales</taxon>
        <taxon>Streptomycetaceae</taxon>
        <taxon>Streptomyces</taxon>
    </lineage>
</organism>
<keyword evidence="3" id="KW-1185">Reference proteome</keyword>
<feature type="region of interest" description="Disordered" evidence="1">
    <location>
        <begin position="8"/>
        <end position="35"/>
    </location>
</feature>
<evidence type="ECO:0000256" key="1">
    <source>
        <dbReference type="SAM" id="MobiDB-lite"/>
    </source>
</evidence>
<name>D6X9W5_STRE2</name>
<reference evidence="3" key="1">
    <citation type="submission" date="2008-02" db="EMBL/GenBank/DDBJ databases">
        <authorList>
            <consortium name="The Broad Institute Genome Sequencing Platform"/>
            <person name="Fischbach M."/>
            <person name="Ward D."/>
            <person name="Young S."/>
            <person name="Jaffe D."/>
            <person name="Gnerre S."/>
            <person name="Berlin A."/>
            <person name="Heiman D."/>
            <person name="Hepburn T."/>
            <person name="Sykes S."/>
            <person name="Alvarado L."/>
            <person name="Kodira C.D."/>
            <person name="Straight P."/>
            <person name="Clardy J."/>
            <person name="Hung D."/>
            <person name="Kolter R."/>
            <person name="Mekalanos J."/>
            <person name="Walker S."/>
            <person name="Walsh C.T."/>
            <person name="Lander E."/>
            <person name="Galagan J."/>
            <person name="Nusbaum C."/>
            <person name="Birren B."/>
        </authorList>
    </citation>
    <scope>NUCLEOTIDE SEQUENCE [LARGE SCALE GENOMIC DNA]</scope>
    <source>
        <strain evidence="3">ATCC 25486 / DSM 40338 / CBS 914.69 / JCM 4507 / NBRC 13074 / NRRL 2958 / 5647</strain>
    </source>
</reference>
<proteinExistence type="predicted"/>
<evidence type="ECO:0000313" key="3">
    <source>
        <dbReference type="Proteomes" id="UP000002805"/>
    </source>
</evidence>
<reference evidence="3" key="2">
    <citation type="submission" date="2009-10" db="EMBL/GenBank/DDBJ databases">
        <title>The genome sequence of Streptomyces pristinaespiralis strain ATCC 25486.</title>
        <authorList>
            <consortium name="The Broad Institute Genome Sequencing Platform"/>
            <consortium name="Broad Institute Microbial Sequencing Center"/>
            <person name="Fischbach M."/>
            <person name="Godfrey P."/>
            <person name="Ward D."/>
            <person name="Young S."/>
            <person name="Zeng Q."/>
            <person name="Koehrsen M."/>
            <person name="Alvarado L."/>
            <person name="Berlin A.M."/>
            <person name="Bochicchio J."/>
            <person name="Borenstein D."/>
            <person name="Chapman S.B."/>
            <person name="Chen Z."/>
            <person name="Engels R."/>
            <person name="Freedman E."/>
            <person name="Gellesch M."/>
            <person name="Goldberg J."/>
            <person name="Griggs A."/>
            <person name="Gujja S."/>
            <person name="Heilman E.R."/>
            <person name="Heiman D.I."/>
            <person name="Hepburn T.A."/>
            <person name="Howarth C."/>
            <person name="Jen D."/>
            <person name="Larson L."/>
            <person name="Lewis B."/>
            <person name="Mehta T."/>
            <person name="Park D."/>
            <person name="Pearson M."/>
            <person name="Richards J."/>
            <person name="Roberts A."/>
            <person name="Saif S."/>
            <person name="Shea T.D."/>
            <person name="Shenoy N."/>
            <person name="Sisk P."/>
            <person name="Stolte C."/>
            <person name="Sykes S.N."/>
            <person name="Thomson T."/>
            <person name="Walk T."/>
            <person name="White J."/>
            <person name="Yandava C."/>
            <person name="Straight P."/>
            <person name="Clardy J."/>
            <person name="Hung D."/>
            <person name="Kolter R."/>
            <person name="Mekalanos J."/>
            <person name="Walker S."/>
            <person name="Walsh C.T."/>
            <person name="Wieland-Brown L.C."/>
            <person name="Haas B."/>
            <person name="Nusbaum C."/>
            <person name="Birren B."/>
        </authorList>
    </citation>
    <scope>NUCLEOTIDE SEQUENCE [LARGE SCALE GENOMIC DNA]</scope>
    <source>
        <strain evidence="3">ATCC 25486 / DSM 40338 / CBS 914.69 / JCM 4507 / NBRC 13074 / NRRL 2958 / 5647</strain>
    </source>
</reference>
<protein>
    <submittedName>
        <fullName evidence="2">Predicted protein</fullName>
    </submittedName>
</protein>
<sequence length="66" mass="7863">MLFKYKIKKKKKKKRKKIADKPEQAKRHTQERRLVRPIDSDRAVKVTDDGERALHTLLDIEPGILR</sequence>
<dbReference type="AlphaFoldDB" id="D6X9W5"/>